<feature type="region of interest" description="G5" evidence="7">
    <location>
        <begin position="171"/>
        <end position="173"/>
    </location>
</feature>
<evidence type="ECO:0000313" key="11">
    <source>
        <dbReference type="EMBL" id="MDO4841092.1"/>
    </source>
</evidence>
<evidence type="ECO:0000256" key="3">
    <source>
        <dbReference type="ARBA" id="ARBA00022741"/>
    </source>
</evidence>
<dbReference type="NCBIfam" id="TIGR00231">
    <property type="entry name" value="small_GTP"/>
    <property type="match status" value="1"/>
</dbReference>
<dbReference type="GO" id="GO:0005829">
    <property type="term" value="C:cytosol"/>
    <property type="evidence" value="ECO:0007669"/>
    <property type="project" value="TreeGrafter"/>
</dbReference>
<feature type="region of interest" description="G4" evidence="7">
    <location>
        <begin position="142"/>
        <end position="145"/>
    </location>
</feature>
<feature type="binding site" evidence="6">
    <location>
        <begin position="142"/>
        <end position="145"/>
    </location>
    <ligand>
        <name>GTP</name>
        <dbReference type="ChEBI" id="CHEBI:37565"/>
    </ligand>
</feature>
<dbReference type="GO" id="GO:0000028">
    <property type="term" value="P:ribosomal small subunit assembly"/>
    <property type="evidence" value="ECO:0007669"/>
    <property type="project" value="TreeGrafter"/>
</dbReference>
<dbReference type="GO" id="GO:0005525">
    <property type="term" value="F:GTP binding"/>
    <property type="evidence" value="ECO:0007669"/>
    <property type="project" value="UniProtKB-UniRule"/>
</dbReference>
<name>A0AA43UAP8_9ACTN</name>
<keyword evidence="6" id="KW-0690">Ribosome biogenesis</keyword>
<dbReference type="SUPFAM" id="SSF52540">
    <property type="entry name" value="P-loop containing nucleoside triphosphate hydrolases"/>
    <property type="match status" value="1"/>
</dbReference>
<accession>A0AA43UAP8</accession>
<reference evidence="11" key="1">
    <citation type="submission" date="2023-07" db="EMBL/GenBank/DDBJ databases">
        <title>Between Cages and Wild: Unraveling the Impact of Captivity on Animal Microbiomes and Antimicrobial Resistance.</title>
        <authorList>
            <person name="Schmartz G.P."/>
            <person name="Rehner J."/>
            <person name="Schuff M.J."/>
            <person name="Becker S.L."/>
            <person name="Kravczyk M."/>
            <person name="Gurevich A."/>
            <person name="Francke R."/>
            <person name="Mueller R."/>
            <person name="Keller V."/>
            <person name="Keller A."/>
        </authorList>
    </citation>
    <scope>NUCLEOTIDE SEQUENCE</scope>
    <source>
        <strain evidence="11">S12M_St_49</strain>
    </source>
</reference>
<comment type="subcellular location">
    <subcellularLocation>
        <location evidence="6">Cytoplasm</location>
    </subcellularLocation>
    <subcellularLocation>
        <location evidence="6">Cell membrane</location>
        <topology evidence="6">Peripheral membrane protein</topology>
    </subcellularLocation>
</comment>
<dbReference type="PANTHER" id="PTHR42698">
    <property type="entry name" value="GTPASE ERA"/>
    <property type="match status" value="1"/>
</dbReference>
<keyword evidence="5 6" id="KW-0342">GTP-binding</keyword>
<dbReference type="GO" id="GO:0003924">
    <property type="term" value="F:GTPase activity"/>
    <property type="evidence" value="ECO:0007669"/>
    <property type="project" value="UniProtKB-UniRule"/>
</dbReference>
<evidence type="ECO:0000256" key="7">
    <source>
        <dbReference type="PROSITE-ProRule" id="PRU01050"/>
    </source>
</evidence>
<protein>
    <recommendedName>
        <fullName evidence="2 6">GTPase Era</fullName>
    </recommendedName>
</protein>
<feature type="domain" description="Era-type G" evidence="10">
    <location>
        <begin position="25"/>
        <end position="192"/>
    </location>
</feature>
<dbReference type="HAMAP" id="MF_00367">
    <property type="entry name" value="GTPase_Era"/>
    <property type="match status" value="1"/>
</dbReference>
<comment type="similarity">
    <text evidence="1 6 7 8">Belongs to the TRAFAC class TrmE-Era-EngA-EngB-Septin-like GTPase superfamily. Era GTPase family.</text>
</comment>
<evidence type="ECO:0000256" key="1">
    <source>
        <dbReference type="ARBA" id="ARBA00007921"/>
    </source>
</evidence>
<dbReference type="SUPFAM" id="SSF54814">
    <property type="entry name" value="Prokaryotic type KH domain (KH-domain type II)"/>
    <property type="match status" value="1"/>
</dbReference>
<evidence type="ECO:0000259" key="9">
    <source>
        <dbReference type="PROSITE" id="PS50823"/>
    </source>
</evidence>
<comment type="function">
    <text evidence="6">An essential GTPase that binds both GDP and GTP, with rapid nucleotide exchange. Plays a role in 16S rRNA processing and 30S ribosomal subunit biogenesis and possibly also in cell cycle regulation and energy metabolism.</text>
</comment>
<dbReference type="NCBIfam" id="TIGR00436">
    <property type="entry name" value="era"/>
    <property type="match status" value="1"/>
</dbReference>
<comment type="subunit">
    <text evidence="6">Monomer.</text>
</comment>
<evidence type="ECO:0000313" key="12">
    <source>
        <dbReference type="Proteomes" id="UP001168575"/>
    </source>
</evidence>
<dbReference type="InterPro" id="IPR005662">
    <property type="entry name" value="GTPase_Era-like"/>
</dbReference>
<evidence type="ECO:0000259" key="10">
    <source>
        <dbReference type="PROSITE" id="PS51713"/>
    </source>
</evidence>
<dbReference type="InterPro" id="IPR027417">
    <property type="entry name" value="P-loop_NTPase"/>
</dbReference>
<keyword evidence="6" id="KW-1003">Cell membrane</keyword>
<organism evidence="11 12">
    <name type="scientific">Phoenicibacter congonensis</name>
    <dbReference type="NCBI Taxonomy" id="1944646"/>
    <lineage>
        <taxon>Bacteria</taxon>
        <taxon>Bacillati</taxon>
        <taxon>Actinomycetota</taxon>
        <taxon>Coriobacteriia</taxon>
        <taxon>Eggerthellales</taxon>
        <taxon>Eggerthellaceae</taxon>
        <taxon>Phoenicibacter</taxon>
    </lineage>
</organism>
<keyword evidence="12" id="KW-1185">Reference proteome</keyword>
<dbReference type="GO" id="GO:0005886">
    <property type="term" value="C:plasma membrane"/>
    <property type="evidence" value="ECO:0007669"/>
    <property type="project" value="UniProtKB-SubCell"/>
</dbReference>
<dbReference type="GO" id="GO:0043024">
    <property type="term" value="F:ribosomal small subunit binding"/>
    <property type="evidence" value="ECO:0007669"/>
    <property type="project" value="TreeGrafter"/>
</dbReference>
<evidence type="ECO:0000256" key="6">
    <source>
        <dbReference type="HAMAP-Rule" id="MF_00367"/>
    </source>
</evidence>
<dbReference type="InterPro" id="IPR009019">
    <property type="entry name" value="KH_sf_prok-type"/>
</dbReference>
<feature type="domain" description="KH type-2" evidence="9">
    <location>
        <begin position="223"/>
        <end position="301"/>
    </location>
</feature>
<dbReference type="EMBL" id="JAUMVS010000001">
    <property type="protein sequence ID" value="MDO4841092.1"/>
    <property type="molecule type" value="Genomic_DNA"/>
</dbReference>
<dbReference type="PROSITE" id="PS50823">
    <property type="entry name" value="KH_TYPE_2"/>
    <property type="match status" value="1"/>
</dbReference>
<dbReference type="InterPro" id="IPR015946">
    <property type="entry name" value="KH_dom-like_a/b"/>
</dbReference>
<evidence type="ECO:0000256" key="5">
    <source>
        <dbReference type="ARBA" id="ARBA00023134"/>
    </source>
</evidence>
<feature type="region of interest" description="G3" evidence="7">
    <location>
        <begin position="80"/>
        <end position="83"/>
    </location>
</feature>
<dbReference type="InterPro" id="IPR030388">
    <property type="entry name" value="G_ERA_dom"/>
</dbReference>
<dbReference type="PROSITE" id="PS51713">
    <property type="entry name" value="G_ERA"/>
    <property type="match status" value="1"/>
</dbReference>
<comment type="caution">
    <text evidence="11">The sequence shown here is derived from an EMBL/GenBank/DDBJ whole genome shotgun (WGS) entry which is preliminary data.</text>
</comment>
<gene>
    <name evidence="6 11" type="primary">era</name>
    <name evidence="11" type="ORF">Q3982_00235</name>
</gene>
<keyword evidence="4 6" id="KW-0694">RNA-binding</keyword>
<keyword evidence="6" id="KW-0963">Cytoplasm</keyword>
<feature type="binding site" evidence="6">
    <location>
        <begin position="80"/>
        <end position="84"/>
    </location>
    <ligand>
        <name>GTP</name>
        <dbReference type="ChEBI" id="CHEBI:37565"/>
    </ligand>
</feature>
<dbReference type="GO" id="GO:0070181">
    <property type="term" value="F:small ribosomal subunit rRNA binding"/>
    <property type="evidence" value="ECO:0007669"/>
    <property type="project" value="UniProtKB-UniRule"/>
</dbReference>
<keyword evidence="3 6" id="KW-0547">Nucleotide-binding</keyword>
<dbReference type="NCBIfam" id="NF000908">
    <property type="entry name" value="PRK00089.1"/>
    <property type="match status" value="1"/>
</dbReference>
<dbReference type="Gene3D" id="3.40.50.300">
    <property type="entry name" value="P-loop containing nucleotide triphosphate hydrolases"/>
    <property type="match status" value="1"/>
</dbReference>
<dbReference type="InterPro" id="IPR004044">
    <property type="entry name" value="KH_dom_type_2"/>
</dbReference>
<keyword evidence="6" id="KW-0699">rRNA-binding</keyword>
<dbReference type="AlphaFoldDB" id="A0AA43UAP8"/>
<proteinExistence type="inferred from homology"/>
<dbReference type="Pfam" id="PF07650">
    <property type="entry name" value="KH_2"/>
    <property type="match status" value="1"/>
</dbReference>
<feature type="region of interest" description="G1" evidence="7">
    <location>
        <begin position="33"/>
        <end position="40"/>
    </location>
</feature>
<dbReference type="Pfam" id="PF01926">
    <property type="entry name" value="MMR_HSR1"/>
    <property type="match status" value="1"/>
</dbReference>
<feature type="binding site" evidence="6">
    <location>
        <begin position="33"/>
        <end position="40"/>
    </location>
    <ligand>
        <name>GTP</name>
        <dbReference type="ChEBI" id="CHEBI:37565"/>
    </ligand>
</feature>
<evidence type="ECO:0000256" key="2">
    <source>
        <dbReference type="ARBA" id="ARBA00020484"/>
    </source>
</evidence>
<feature type="region of interest" description="G2" evidence="7">
    <location>
        <begin position="59"/>
        <end position="63"/>
    </location>
</feature>
<evidence type="ECO:0000256" key="8">
    <source>
        <dbReference type="RuleBase" id="RU003761"/>
    </source>
</evidence>
<keyword evidence="6" id="KW-0472">Membrane</keyword>
<sequence length="317" mass="35313">MDLDAYFSENPSSEENLLDVPEGFRSGFVTFVGRPNSGKSTLLNALVGKKVAITSKVANTTRHRFSGVINRDDCQIVIVDTPGIHKPKDVMGEELNLAAHQALQDTDVVCFLVDATSPFGTGDAWVLDEVKKCNSAKFCLITKTDIASEAQILSQIQTVSEKFDFDEIIPISAVSSSNVEVLVDLIKEKLPLGHRWFGKQESSDVDDYVYTSELVREKILMDLKDELPHSIGVVTDDIYESANGKTLNVLTTIYVERDSQIGIVIGKGGSELKRIGKNARVEMEDYFKKKVNLQLSVKLKKNWRRDENAIKKFGYCQ</sequence>
<dbReference type="Gene3D" id="3.30.300.20">
    <property type="match status" value="1"/>
</dbReference>
<dbReference type="PANTHER" id="PTHR42698:SF1">
    <property type="entry name" value="GTPASE ERA, MITOCHONDRIAL"/>
    <property type="match status" value="1"/>
</dbReference>
<dbReference type="InterPro" id="IPR006073">
    <property type="entry name" value="GTP-bd"/>
</dbReference>
<dbReference type="Proteomes" id="UP001168575">
    <property type="component" value="Unassembled WGS sequence"/>
</dbReference>
<evidence type="ECO:0000256" key="4">
    <source>
        <dbReference type="ARBA" id="ARBA00022884"/>
    </source>
</evidence>
<dbReference type="CDD" id="cd22534">
    <property type="entry name" value="KH-II_Era"/>
    <property type="match status" value="1"/>
</dbReference>
<dbReference type="InterPro" id="IPR005225">
    <property type="entry name" value="Small_GTP-bd"/>
</dbReference>
<dbReference type="CDD" id="cd04163">
    <property type="entry name" value="Era"/>
    <property type="match status" value="1"/>
</dbReference>